<feature type="region of interest" description="Disordered" evidence="9">
    <location>
        <begin position="1"/>
        <end position="33"/>
    </location>
</feature>
<dbReference type="Gene3D" id="3.40.850.10">
    <property type="entry name" value="Kinesin motor domain"/>
    <property type="match status" value="1"/>
</dbReference>
<evidence type="ECO:0000256" key="3">
    <source>
        <dbReference type="ARBA" id="ARBA00022741"/>
    </source>
</evidence>
<dbReference type="GO" id="GO:0008017">
    <property type="term" value="F:microtubule binding"/>
    <property type="evidence" value="ECO:0007669"/>
    <property type="project" value="InterPro"/>
</dbReference>
<feature type="domain" description="Kinesin motor" evidence="10">
    <location>
        <begin position="103"/>
        <end position="438"/>
    </location>
</feature>
<protein>
    <submittedName>
        <fullName evidence="11">Kinesin-related protein 11-like</fullName>
    </submittedName>
</protein>
<dbReference type="FunFam" id="3.40.850.10:FF:000014">
    <property type="entry name" value="Kinesin-like protein KIN-7G"/>
    <property type="match status" value="1"/>
</dbReference>
<dbReference type="AlphaFoldDB" id="A0A5B6V6F6"/>
<feature type="region of interest" description="Disordered" evidence="9">
    <location>
        <begin position="781"/>
        <end position="813"/>
    </location>
</feature>
<reference evidence="11" key="1">
    <citation type="submission" date="2019-08" db="EMBL/GenBank/DDBJ databases">
        <authorList>
            <person name="Liu F."/>
        </authorList>
    </citation>
    <scope>NUCLEOTIDE SEQUENCE [LARGE SCALE GENOMIC DNA]</scope>
    <source>
        <strain evidence="11">PA1801</strain>
        <tissue evidence="11">Leaf</tissue>
    </source>
</reference>
<dbReference type="PROSITE" id="PS50067">
    <property type="entry name" value="KINESIN_MOTOR_2"/>
    <property type="match status" value="1"/>
</dbReference>
<keyword evidence="5 8" id="KW-0175">Coiled coil</keyword>
<dbReference type="GO" id="GO:0005524">
    <property type="term" value="F:ATP binding"/>
    <property type="evidence" value="ECO:0007669"/>
    <property type="project" value="UniProtKB-UniRule"/>
</dbReference>
<evidence type="ECO:0000256" key="1">
    <source>
        <dbReference type="ARBA" id="ARBA00007310"/>
    </source>
</evidence>
<feature type="binding site" evidence="7">
    <location>
        <begin position="183"/>
        <end position="190"/>
    </location>
    <ligand>
        <name>ATP</name>
        <dbReference type="ChEBI" id="CHEBI:30616"/>
    </ligand>
</feature>
<dbReference type="EMBL" id="SMMG02000008">
    <property type="protein sequence ID" value="KAA3464712.1"/>
    <property type="molecule type" value="Genomic_DNA"/>
</dbReference>
<dbReference type="InterPro" id="IPR036961">
    <property type="entry name" value="Kinesin_motor_dom_sf"/>
</dbReference>
<dbReference type="GO" id="GO:0007018">
    <property type="term" value="P:microtubule-based movement"/>
    <property type="evidence" value="ECO:0007669"/>
    <property type="project" value="InterPro"/>
</dbReference>
<comment type="similarity">
    <text evidence="1">Belongs to the TRAFAC class myosin-kinesin ATPase superfamily. Kinesin family. KIN-7 subfamily.</text>
</comment>
<dbReference type="CDD" id="cd01374">
    <property type="entry name" value="KISc_CENP_E"/>
    <property type="match status" value="1"/>
</dbReference>
<evidence type="ECO:0000313" key="12">
    <source>
        <dbReference type="Proteomes" id="UP000325315"/>
    </source>
</evidence>
<sequence length="813" mass="90155">MASSSRARSRSPFSHRKPPSPFSSTSSTSSFVRNKLIPRTCSSSATSYLNSAGGYDSRSRTTSRSKSDSVYYDSRGYNASTPVAHAPEEIIGEPLETSRSGDSISVTIRFRPLNEREFQRGDEIAWYADGDKTVRNEYNPATAYAFDRVFGPHATSQEVYEIAARPVVQAAMEGVNGTVFAYGVTSSGKTHTMHGDQNAPGIIPLAIKDVFSIIQDTPGREFLLRVSYLEIYNEVINDLLDPTGQNLRVREDAQGTYVEGIKEEVVLSPGHVLSFIAAGEEHRHVGSNNFNLFSSRSHTIFTLMIESSAHGDEYDGVVFSQLEKYFSRINGLTWYCLCSLIQNLIDLAGSESSKTETTGLRRKEGSYINKSLLTLGTVIGKLSEGKASHVPYRDSKLTRLLQSSLSGHGHLICTVTPASSNMEETHNTLKFASRAKRVEIYASRNKIIDEKSLIKKYQKEISVLKEELDHLRQGMLIGVNHEELMTLRQKLEEGQVKMQSRLEEEEEAKAALMNRIQRLTKLILVSSKNSISGLSDVPSHQRIHSVGEDDKLDGQGADTLVIDSENQKDPLTSIAVLASDPSYELKHRRSSSGWNDELSPTSSTATESTQAGELISGTKLLADVWLHLYSGRGASFQGGMTSDQMDLLAEQVKVLAGEIAFSSSTLKRLLDQSANDPDSSKSQIQNLEREIQEKRRQMRALEQHIIESGEASISNASFVEMQQTVMKLMTQCNEKSFELEIKSADNRILQEQLQNKCSENEELQAKVTLLEQQLASLSGDKLSSSAHGISEEHADELRKKIQSQVEGKRFDCH</sequence>
<keyword evidence="3 7" id="KW-0547">Nucleotide-binding</keyword>
<evidence type="ECO:0000259" key="10">
    <source>
        <dbReference type="PROSITE" id="PS50067"/>
    </source>
</evidence>
<dbReference type="InterPro" id="IPR001752">
    <property type="entry name" value="Kinesin_motor_dom"/>
</dbReference>
<evidence type="ECO:0000256" key="8">
    <source>
        <dbReference type="SAM" id="Coils"/>
    </source>
</evidence>
<gene>
    <name evidence="11" type="ORF">EPI10_008928</name>
</gene>
<proteinExistence type="inferred from homology"/>
<feature type="compositionally biased region" description="Basic and acidic residues" evidence="9">
    <location>
        <begin position="789"/>
        <end position="799"/>
    </location>
</feature>
<dbReference type="PANTHER" id="PTHR47968:SF35">
    <property type="entry name" value="KINESIN-LIKE PROTEIN KIN-7D, MITOCHONDRIAL ISOFORM X1"/>
    <property type="match status" value="1"/>
</dbReference>
<dbReference type="PANTHER" id="PTHR47968">
    <property type="entry name" value="CENTROMERE PROTEIN E"/>
    <property type="match status" value="1"/>
</dbReference>
<evidence type="ECO:0000256" key="9">
    <source>
        <dbReference type="SAM" id="MobiDB-lite"/>
    </source>
</evidence>
<dbReference type="InterPro" id="IPR027417">
    <property type="entry name" value="P-loop_NTPase"/>
</dbReference>
<evidence type="ECO:0000256" key="7">
    <source>
        <dbReference type="PROSITE-ProRule" id="PRU00283"/>
    </source>
</evidence>
<evidence type="ECO:0000256" key="5">
    <source>
        <dbReference type="ARBA" id="ARBA00023054"/>
    </source>
</evidence>
<dbReference type="SMART" id="SM00129">
    <property type="entry name" value="KISc"/>
    <property type="match status" value="1"/>
</dbReference>
<feature type="compositionally biased region" description="Basic residues" evidence="9">
    <location>
        <begin position="7"/>
        <end position="18"/>
    </location>
</feature>
<evidence type="ECO:0000256" key="6">
    <source>
        <dbReference type="ARBA" id="ARBA00023175"/>
    </source>
</evidence>
<dbReference type="GO" id="GO:0005874">
    <property type="term" value="C:microtubule"/>
    <property type="evidence" value="ECO:0007669"/>
    <property type="project" value="UniProtKB-KW"/>
</dbReference>
<name>A0A5B6V6F6_9ROSI</name>
<evidence type="ECO:0000256" key="2">
    <source>
        <dbReference type="ARBA" id="ARBA00022701"/>
    </source>
</evidence>
<dbReference type="SUPFAM" id="SSF52540">
    <property type="entry name" value="P-loop containing nucleoside triphosphate hydrolases"/>
    <property type="match status" value="1"/>
</dbReference>
<dbReference type="PRINTS" id="PR00380">
    <property type="entry name" value="KINESINHEAVY"/>
</dbReference>
<organism evidence="11 12">
    <name type="scientific">Gossypium australe</name>
    <dbReference type="NCBI Taxonomy" id="47621"/>
    <lineage>
        <taxon>Eukaryota</taxon>
        <taxon>Viridiplantae</taxon>
        <taxon>Streptophyta</taxon>
        <taxon>Embryophyta</taxon>
        <taxon>Tracheophyta</taxon>
        <taxon>Spermatophyta</taxon>
        <taxon>Magnoliopsida</taxon>
        <taxon>eudicotyledons</taxon>
        <taxon>Gunneridae</taxon>
        <taxon>Pentapetalae</taxon>
        <taxon>rosids</taxon>
        <taxon>malvids</taxon>
        <taxon>Malvales</taxon>
        <taxon>Malvaceae</taxon>
        <taxon>Malvoideae</taxon>
        <taxon>Gossypium</taxon>
    </lineage>
</organism>
<accession>A0A5B6V6F6</accession>
<dbReference type="OrthoDB" id="3176171at2759"/>
<feature type="compositionally biased region" description="Polar residues" evidence="9">
    <location>
        <begin position="591"/>
        <end position="611"/>
    </location>
</feature>
<feature type="coiled-coil region" evidence="8">
    <location>
        <begin position="447"/>
        <end position="522"/>
    </location>
</feature>
<dbReference type="Pfam" id="PF00225">
    <property type="entry name" value="Kinesin"/>
    <property type="match status" value="1"/>
</dbReference>
<feature type="region of interest" description="Disordered" evidence="9">
    <location>
        <begin position="586"/>
        <end position="611"/>
    </location>
</feature>
<dbReference type="Proteomes" id="UP000325315">
    <property type="component" value="Unassembled WGS sequence"/>
</dbReference>
<keyword evidence="4 7" id="KW-0067">ATP-binding</keyword>
<keyword evidence="12" id="KW-1185">Reference proteome</keyword>
<dbReference type="InterPro" id="IPR027640">
    <property type="entry name" value="Kinesin-like_fam"/>
</dbReference>
<keyword evidence="6 7" id="KW-0505">Motor protein</keyword>
<comment type="caution">
    <text evidence="11">The sequence shown here is derived from an EMBL/GenBank/DDBJ whole genome shotgun (WGS) entry which is preliminary data.</text>
</comment>
<dbReference type="GO" id="GO:0003777">
    <property type="term" value="F:microtubule motor activity"/>
    <property type="evidence" value="ECO:0007669"/>
    <property type="project" value="InterPro"/>
</dbReference>
<feature type="region of interest" description="Disordered" evidence="9">
    <location>
        <begin position="48"/>
        <end position="71"/>
    </location>
</feature>
<evidence type="ECO:0000313" key="11">
    <source>
        <dbReference type="EMBL" id="KAA3464712.1"/>
    </source>
</evidence>
<feature type="coiled-coil region" evidence="8">
    <location>
        <begin position="746"/>
        <end position="780"/>
    </location>
</feature>
<feature type="compositionally biased region" description="Low complexity" evidence="9">
    <location>
        <begin position="22"/>
        <end position="31"/>
    </location>
</feature>
<evidence type="ECO:0000256" key="4">
    <source>
        <dbReference type="ARBA" id="ARBA00022840"/>
    </source>
</evidence>
<keyword evidence="2" id="KW-0493">Microtubule</keyword>